<keyword evidence="4" id="KW-0804">Transcription</keyword>
<dbReference type="PROSITE" id="PS50931">
    <property type="entry name" value="HTH_LYSR"/>
    <property type="match status" value="1"/>
</dbReference>
<dbReference type="InterPro" id="IPR005119">
    <property type="entry name" value="LysR_subst-bd"/>
</dbReference>
<evidence type="ECO:0000259" key="5">
    <source>
        <dbReference type="PROSITE" id="PS50931"/>
    </source>
</evidence>
<comment type="caution">
    <text evidence="6">The sequence shown here is derived from an EMBL/GenBank/DDBJ whole genome shotgun (WGS) entry which is preliminary data.</text>
</comment>
<comment type="similarity">
    <text evidence="1">Belongs to the LysR transcriptional regulatory family.</text>
</comment>
<evidence type="ECO:0000313" key="6">
    <source>
        <dbReference type="EMBL" id="KRK76502.1"/>
    </source>
</evidence>
<keyword evidence="3" id="KW-0238">DNA-binding</keyword>
<evidence type="ECO:0000256" key="3">
    <source>
        <dbReference type="ARBA" id="ARBA00023125"/>
    </source>
</evidence>
<dbReference type="SUPFAM" id="SSF46785">
    <property type="entry name" value="Winged helix' DNA-binding domain"/>
    <property type="match status" value="1"/>
</dbReference>
<dbReference type="STRING" id="1423773.FD30_GL001347"/>
<dbReference type="Proteomes" id="UP000051162">
    <property type="component" value="Unassembled WGS sequence"/>
</dbReference>
<protein>
    <submittedName>
        <fullName evidence="6">Transcription regulator</fullName>
    </submittedName>
</protein>
<evidence type="ECO:0000256" key="4">
    <source>
        <dbReference type="ARBA" id="ARBA00023163"/>
    </source>
</evidence>
<dbReference type="SUPFAM" id="SSF53850">
    <property type="entry name" value="Periplasmic binding protein-like II"/>
    <property type="match status" value="1"/>
</dbReference>
<dbReference type="FunFam" id="1.10.10.10:FF:000001">
    <property type="entry name" value="LysR family transcriptional regulator"/>
    <property type="match status" value="1"/>
</dbReference>
<dbReference type="Gene3D" id="1.10.10.10">
    <property type="entry name" value="Winged helix-like DNA-binding domain superfamily/Winged helix DNA-binding domain"/>
    <property type="match status" value="1"/>
</dbReference>
<dbReference type="GeneID" id="84782386"/>
<dbReference type="PANTHER" id="PTHR30346">
    <property type="entry name" value="TRANSCRIPTIONAL DUAL REGULATOR HCAR-RELATED"/>
    <property type="match status" value="1"/>
</dbReference>
<evidence type="ECO:0000313" key="7">
    <source>
        <dbReference type="Proteomes" id="UP000051162"/>
    </source>
</evidence>
<gene>
    <name evidence="6" type="ORF">FD30_GL001347</name>
</gene>
<sequence length="296" mass="34039">MDINKLRTFLTIAQYGSFRAAAEKLFLSPRAVSKQMDQIENELGVKLFTRQKNNTSLTDMGQEFIVTATDLVNSYTNAYNRIQIENASNSRKVVIGFSSQNQSTIIQQTFREPLLQNPEIELELREESGRALVKMVREKQLHMAVTPAYDEVLDYGPKVGVRKLITGEMVVGVSRQNPVSKLESVNLEQLSELPVFYYNSYQSTYLQDVFYKKFNKIFPKKNIQRCSSIEQRDMLIALDRGVGFFPQPLVPAESMLNPMIKFLKIENDLNTYYASVLLYNKEVESPTVRKLIDQFE</sequence>
<name>A0A0R1JZ61_9LACO</name>
<dbReference type="EMBL" id="AZDT01000018">
    <property type="protein sequence ID" value="KRK76502.1"/>
    <property type="molecule type" value="Genomic_DNA"/>
</dbReference>
<evidence type="ECO:0000256" key="2">
    <source>
        <dbReference type="ARBA" id="ARBA00023015"/>
    </source>
</evidence>
<dbReference type="Gene3D" id="3.40.190.10">
    <property type="entry name" value="Periplasmic binding protein-like II"/>
    <property type="match status" value="2"/>
</dbReference>
<reference evidence="6 7" key="1">
    <citation type="journal article" date="2015" name="Genome Announc.">
        <title>Expanding the biotechnology potential of lactobacilli through comparative genomics of 213 strains and associated genera.</title>
        <authorList>
            <person name="Sun Z."/>
            <person name="Harris H.M."/>
            <person name="McCann A."/>
            <person name="Guo C."/>
            <person name="Argimon S."/>
            <person name="Zhang W."/>
            <person name="Yang X."/>
            <person name="Jeffery I.B."/>
            <person name="Cooney J.C."/>
            <person name="Kagawa T.F."/>
            <person name="Liu W."/>
            <person name="Song Y."/>
            <person name="Salvetti E."/>
            <person name="Wrobel A."/>
            <person name="Rasinkangas P."/>
            <person name="Parkhill J."/>
            <person name="Rea M.C."/>
            <person name="O'Sullivan O."/>
            <person name="Ritari J."/>
            <person name="Douillard F.P."/>
            <person name="Paul Ross R."/>
            <person name="Yang R."/>
            <person name="Briner A.E."/>
            <person name="Felis G.E."/>
            <person name="de Vos W.M."/>
            <person name="Barrangou R."/>
            <person name="Klaenhammer T.R."/>
            <person name="Caufield P.W."/>
            <person name="Cui Y."/>
            <person name="Zhang H."/>
            <person name="O'Toole P.W."/>
        </authorList>
    </citation>
    <scope>NUCLEOTIDE SEQUENCE [LARGE SCALE GENOMIC DNA]</scope>
    <source>
        <strain evidence="6 7">DSM 19117</strain>
    </source>
</reference>
<organism evidence="6 7">
    <name type="scientific">Levilactobacillus namurensis DSM 19117</name>
    <dbReference type="NCBI Taxonomy" id="1423773"/>
    <lineage>
        <taxon>Bacteria</taxon>
        <taxon>Bacillati</taxon>
        <taxon>Bacillota</taxon>
        <taxon>Bacilli</taxon>
        <taxon>Lactobacillales</taxon>
        <taxon>Lactobacillaceae</taxon>
        <taxon>Levilactobacillus</taxon>
    </lineage>
</organism>
<feature type="domain" description="HTH lysR-type" evidence="5">
    <location>
        <begin position="1"/>
        <end position="58"/>
    </location>
</feature>
<evidence type="ECO:0000256" key="1">
    <source>
        <dbReference type="ARBA" id="ARBA00009437"/>
    </source>
</evidence>
<dbReference type="Pfam" id="PF03466">
    <property type="entry name" value="LysR_substrate"/>
    <property type="match status" value="1"/>
</dbReference>
<dbReference type="InterPro" id="IPR000847">
    <property type="entry name" value="LysR_HTH_N"/>
</dbReference>
<proteinExistence type="inferred from homology"/>
<dbReference type="GO" id="GO:0032993">
    <property type="term" value="C:protein-DNA complex"/>
    <property type="evidence" value="ECO:0007669"/>
    <property type="project" value="TreeGrafter"/>
</dbReference>
<dbReference type="PANTHER" id="PTHR30346:SF0">
    <property type="entry name" value="HCA OPERON TRANSCRIPTIONAL ACTIVATOR HCAR"/>
    <property type="match status" value="1"/>
</dbReference>
<dbReference type="GO" id="GO:0003700">
    <property type="term" value="F:DNA-binding transcription factor activity"/>
    <property type="evidence" value="ECO:0007669"/>
    <property type="project" value="InterPro"/>
</dbReference>
<keyword evidence="7" id="KW-1185">Reference proteome</keyword>
<dbReference type="InterPro" id="IPR036390">
    <property type="entry name" value="WH_DNA-bd_sf"/>
</dbReference>
<dbReference type="GO" id="GO:0003677">
    <property type="term" value="F:DNA binding"/>
    <property type="evidence" value="ECO:0007669"/>
    <property type="project" value="UniProtKB-KW"/>
</dbReference>
<dbReference type="RefSeq" id="WP_056943928.1">
    <property type="nucleotide sequence ID" value="NZ_AZDT01000018.1"/>
</dbReference>
<accession>A0A0R1JZ61</accession>
<dbReference type="AlphaFoldDB" id="A0A0R1JZ61"/>
<dbReference type="Pfam" id="PF00126">
    <property type="entry name" value="HTH_1"/>
    <property type="match status" value="1"/>
</dbReference>
<dbReference type="InterPro" id="IPR036388">
    <property type="entry name" value="WH-like_DNA-bd_sf"/>
</dbReference>
<dbReference type="PRINTS" id="PR00039">
    <property type="entry name" value="HTHLYSR"/>
</dbReference>
<keyword evidence="2" id="KW-0805">Transcription regulation</keyword>
<dbReference type="CDD" id="cd05466">
    <property type="entry name" value="PBP2_LTTR_substrate"/>
    <property type="match status" value="1"/>
</dbReference>
<dbReference type="PATRIC" id="fig|1423773.3.peg.1381"/>